<dbReference type="Gene3D" id="3.90.550.10">
    <property type="entry name" value="Spore Coat Polysaccharide Biosynthesis Protein SpsA, Chain A"/>
    <property type="match status" value="1"/>
</dbReference>
<sequence length="387" mass="41673">MRVPRILALVLAGGKGSRLGALTEKKVKPALPVAGTYRLVDVALSNLVHSHISDVWVIQQYLPHSLNVHLANGRPWDLDRSHGGLQVLPPYEGAEGEGFAEGNADSLYRQKDLIRDFDPDLVLVLSADHLYTINFLDVVDTHLAHGADLTMVTTEVAEESSRYGVVQTDGEGRVTGFDYKPEQPAGRLVTGEMFLYDAQQLLTALEELHEQQGQLEDYGHDLVPWFVAHRTVVEHRLQGYWMDLGTLQSYWTAHLQVLDGQGVTLDDPHWPILSAQPQLVPARIEASADVRRSMVAAGSTVRGAVEHSVLGPGVVVEDGATVRHSVLLDGVRVGPGVSLVNVVADVGAQITGGSRRGSAAGVTLIGADGAVATTEDFDRSAQLPAGH</sequence>
<dbReference type="InterPro" id="IPR011831">
    <property type="entry name" value="ADP-Glc_PPase"/>
</dbReference>
<dbReference type="Pfam" id="PF24894">
    <property type="entry name" value="Hexapep_GlmU"/>
    <property type="match status" value="1"/>
</dbReference>
<evidence type="ECO:0000256" key="2">
    <source>
        <dbReference type="ARBA" id="ARBA00022679"/>
    </source>
</evidence>
<organism evidence="7 8">
    <name type="scientific">Kocuria oceani</name>
    <dbReference type="NCBI Taxonomy" id="988827"/>
    <lineage>
        <taxon>Bacteria</taxon>
        <taxon>Bacillati</taxon>
        <taxon>Actinomycetota</taxon>
        <taxon>Actinomycetes</taxon>
        <taxon>Micrococcales</taxon>
        <taxon>Micrococcaceae</taxon>
        <taxon>Kocuria</taxon>
    </lineage>
</organism>
<dbReference type="PANTHER" id="PTHR43523:SF2">
    <property type="entry name" value="GLUCOSE-1-PHOSPHATE ADENYLYLTRANSFERASE"/>
    <property type="match status" value="1"/>
</dbReference>
<keyword evidence="3 7" id="KW-0548">Nucleotidyltransferase</keyword>
<dbReference type="SUPFAM" id="SSF51161">
    <property type="entry name" value="Trimeric LpxA-like enzymes"/>
    <property type="match status" value="1"/>
</dbReference>
<dbReference type="InterPro" id="IPR056818">
    <property type="entry name" value="GlmU/GlgC-like_hexapep"/>
</dbReference>
<evidence type="ECO:0000259" key="6">
    <source>
        <dbReference type="Pfam" id="PF24894"/>
    </source>
</evidence>
<keyword evidence="4" id="KW-0320">Glycogen biosynthesis</keyword>
<accession>A0ABV9TPF7</accession>
<proteinExistence type="inferred from homology"/>
<gene>
    <name evidence="7" type="ORF">ACFPCS_16215</name>
</gene>
<feature type="domain" description="Nucleotidyl transferase" evidence="5">
    <location>
        <begin position="8"/>
        <end position="258"/>
    </location>
</feature>
<dbReference type="InterPro" id="IPR011004">
    <property type="entry name" value="Trimer_LpxA-like_sf"/>
</dbReference>
<comment type="caution">
    <text evidence="7">The sequence shown here is derived from an EMBL/GenBank/DDBJ whole genome shotgun (WGS) entry which is preliminary data.</text>
</comment>
<evidence type="ECO:0000313" key="7">
    <source>
        <dbReference type="EMBL" id="MFC4905115.1"/>
    </source>
</evidence>
<protein>
    <submittedName>
        <fullName evidence="7">Glucose-1-phosphate adenylyltransferase family protein</fullName>
    </submittedName>
</protein>
<reference evidence="8" key="1">
    <citation type="journal article" date="2019" name="Int. J. Syst. Evol. Microbiol.">
        <title>The Global Catalogue of Microorganisms (GCM) 10K type strain sequencing project: providing services to taxonomists for standard genome sequencing and annotation.</title>
        <authorList>
            <consortium name="The Broad Institute Genomics Platform"/>
            <consortium name="The Broad Institute Genome Sequencing Center for Infectious Disease"/>
            <person name="Wu L."/>
            <person name="Ma J."/>
        </authorList>
    </citation>
    <scope>NUCLEOTIDE SEQUENCE [LARGE SCALE GENOMIC DNA]</scope>
    <source>
        <strain evidence="8">CGMCC 4.6946</strain>
    </source>
</reference>
<dbReference type="GO" id="GO:0016779">
    <property type="term" value="F:nucleotidyltransferase activity"/>
    <property type="evidence" value="ECO:0007669"/>
    <property type="project" value="UniProtKB-KW"/>
</dbReference>
<evidence type="ECO:0000256" key="4">
    <source>
        <dbReference type="ARBA" id="ARBA00023056"/>
    </source>
</evidence>
<keyword evidence="2" id="KW-0808">Transferase</keyword>
<evidence type="ECO:0000256" key="3">
    <source>
        <dbReference type="ARBA" id="ARBA00022695"/>
    </source>
</evidence>
<dbReference type="EMBL" id="JBHSIW010000024">
    <property type="protein sequence ID" value="MFC4905115.1"/>
    <property type="molecule type" value="Genomic_DNA"/>
</dbReference>
<dbReference type="CDD" id="cd02508">
    <property type="entry name" value="ADP_Glucose_PP"/>
    <property type="match status" value="1"/>
</dbReference>
<evidence type="ECO:0000313" key="8">
    <source>
        <dbReference type="Proteomes" id="UP001595797"/>
    </source>
</evidence>
<dbReference type="InterPro" id="IPR005835">
    <property type="entry name" value="NTP_transferase_dom"/>
</dbReference>
<dbReference type="InterPro" id="IPR029044">
    <property type="entry name" value="Nucleotide-diphossugar_trans"/>
</dbReference>
<dbReference type="RefSeq" id="WP_277551280.1">
    <property type="nucleotide sequence ID" value="NZ_JARAMH010000008.1"/>
</dbReference>
<feature type="domain" description="Glucose-1-phosphate adenylyltransferase/Bifunctional protein GlmU-like C-terminal hexapeptide" evidence="6">
    <location>
        <begin position="285"/>
        <end position="355"/>
    </location>
</feature>
<keyword evidence="8" id="KW-1185">Reference proteome</keyword>
<evidence type="ECO:0000259" key="5">
    <source>
        <dbReference type="Pfam" id="PF00483"/>
    </source>
</evidence>
<evidence type="ECO:0000256" key="1">
    <source>
        <dbReference type="ARBA" id="ARBA00010443"/>
    </source>
</evidence>
<name>A0ABV9TPF7_9MICC</name>
<comment type="similarity">
    <text evidence="1">Belongs to the bacterial/plant glucose-1-phosphate adenylyltransferase family.</text>
</comment>
<dbReference type="Proteomes" id="UP001595797">
    <property type="component" value="Unassembled WGS sequence"/>
</dbReference>
<dbReference type="PANTHER" id="PTHR43523">
    <property type="entry name" value="GLUCOSE-1-PHOSPHATE ADENYLYLTRANSFERASE-RELATED"/>
    <property type="match status" value="1"/>
</dbReference>
<dbReference type="Pfam" id="PF00483">
    <property type="entry name" value="NTP_transferase"/>
    <property type="match status" value="1"/>
</dbReference>
<dbReference type="Gene3D" id="2.160.10.10">
    <property type="entry name" value="Hexapeptide repeat proteins"/>
    <property type="match status" value="1"/>
</dbReference>
<dbReference type="SUPFAM" id="SSF53448">
    <property type="entry name" value="Nucleotide-diphospho-sugar transferases"/>
    <property type="match status" value="1"/>
</dbReference>